<comment type="catalytic activity">
    <reaction evidence="1">
        <text>2 a mycocerosyl-[mycocerosic acid synthase] + a phthiocerol = a dimycocerosyl phthiocerol + 2 holo-[mycocerosic acid synthase].</text>
        <dbReference type="EC" id="2.3.1.282"/>
    </reaction>
</comment>
<keyword evidence="8" id="KW-0012">Acyltransferase</keyword>
<evidence type="ECO:0000256" key="10">
    <source>
        <dbReference type="ARBA" id="ARBA00032317"/>
    </source>
</evidence>
<evidence type="ECO:0000256" key="3">
    <source>
        <dbReference type="ARBA" id="ARBA00001907"/>
    </source>
</evidence>
<feature type="domain" description="Phthiocerol/phthiodiolone dimycocerosyl transferase C-terminal" evidence="13">
    <location>
        <begin position="201"/>
        <end position="339"/>
    </location>
</feature>
<dbReference type="PANTHER" id="PTHR28037">
    <property type="entry name" value="ALCOHOL O-ACETYLTRANSFERASE 1-RELATED"/>
    <property type="match status" value="1"/>
</dbReference>
<dbReference type="GO" id="GO:0016746">
    <property type="term" value="F:acyltransferase activity"/>
    <property type="evidence" value="ECO:0007669"/>
    <property type="project" value="UniProtKB-KW"/>
</dbReference>
<dbReference type="Gene3D" id="3.30.559.10">
    <property type="entry name" value="Chloramphenicol acetyltransferase-like domain"/>
    <property type="match status" value="1"/>
</dbReference>
<comment type="catalytic activity">
    <reaction evidence="2">
        <text>2 a mycocerosyl-[mycocerosic acid synthase] + a phenolphthiocerol = a dimycocerosyl phenolphthiocerol + 2 holo-[mycocerosic acid synthase].</text>
        <dbReference type="EC" id="2.3.1.282"/>
    </reaction>
</comment>
<evidence type="ECO:0000313" key="14">
    <source>
        <dbReference type="EMBL" id="TQM85387.1"/>
    </source>
</evidence>
<dbReference type="Pfam" id="PF16911">
    <property type="entry name" value="PapA_C"/>
    <property type="match status" value="1"/>
</dbReference>
<evidence type="ECO:0000256" key="4">
    <source>
        <dbReference type="ARBA" id="ARBA00006558"/>
    </source>
</evidence>
<dbReference type="Proteomes" id="UP000316628">
    <property type="component" value="Unassembled WGS sequence"/>
</dbReference>
<protein>
    <recommendedName>
        <fullName evidence="6">Phthiocerol/phthiodiolone dimycocerosyl transferase</fullName>
        <ecNumber evidence="5">2.3.1.282</ecNumber>
    </recommendedName>
    <alternativeName>
        <fullName evidence="11">Acyltransferase PapA5</fullName>
    </alternativeName>
    <alternativeName>
        <fullName evidence="9">Phthiocerol/phthiodiolone O-acyltransferase</fullName>
    </alternativeName>
    <alternativeName>
        <fullName evidence="10">Polyketide synthase-associated protein A5</fullName>
    </alternativeName>
</protein>
<evidence type="ECO:0000256" key="11">
    <source>
        <dbReference type="ARBA" id="ARBA00033407"/>
    </source>
</evidence>
<keyword evidence="15" id="KW-1185">Reference proteome</keyword>
<evidence type="ECO:0000259" key="13">
    <source>
        <dbReference type="Pfam" id="PF16911"/>
    </source>
</evidence>
<reference evidence="14 15" key="1">
    <citation type="submission" date="2019-06" db="EMBL/GenBank/DDBJ databases">
        <title>Sequencing the genomes of 1000 actinobacteria strains.</title>
        <authorList>
            <person name="Klenk H.-P."/>
        </authorList>
    </citation>
    <scope>NUCLEOTIDE SEQUENCE [LARGE SCALE GENOMIC DNA]</scope>
    <source>
        <strain evidence="14 15">DSM 45456</strain>
    </source>
</reference>
<evidence type="ECO:0000256" key="1">
    <source>
        <dbReference type="ARBA" id="ARBA00000026"/>
    </source>
</evidence>
<dbReference type="EMBL" id="VFPP01000001">
    <property type="protein sequence ID" value="TQM85387.1"/>
    <property type="molecule type" value="Genomic_DNA"/>
</dbReference>
<evidence type="ECO:0000256" key="9">
    <source>
        <dbReference type="ARBA" id="ARBA00030465"/>
    </source>
</evidence>
<evidence type="ECO:0000256" key="5">
    <source>
        <dbReference type="ARBA" id="ARBA00012866"/>
    </source>
</evidence>
<dbReference type="OrthoDB" id="3318646at2"/>
<comment type="similarity">
    <text evidence="4">Belongs to the acyltransferase PapA5 family.</text>
</comment>
<evidence type="ECO:0000256" key="8">
    <source>
        <dbReference type="ARBA" id="ARBA00023315"/>
    </source>
</evidence>
<evidence type="ECO:0000256" key="6">
    <source>
        <dbReference type="ARBA" id="ARBA00013449"/>
    </source>
</evidence>
<name>A0A543JRG3_9PSEU</name>
<dbReference type="AlphaFoldDB" id="A0A543JRG3"/>
<dbReference type="InterPro" id="IPR023213">
    <property type="entry name" value="CAT-like_dom_sf"/>
</dbReference>
<dbReference type="EC" id="2.3.1.282" evidence="5"/>
<dbReference type="RefSeq" id="WP_141983433.1">
    <property type="nucleotide sequence ID" value="NZ_VFPP01000001.1"/>
</dbReference>
<dbReference type="InterPro" id="IPR031641">
    <property type="entry name" value="PapA_C"/>
</dbReference>
<dbReference type="InterPro" id="IPR052058">
    <property type="entry name" value="Alcohol_O-acetyltransferase"/>
</dbReference>
<gene>
    <name evidence="14" type="ORF">FHX81_7867</name>
</gene>
<evidence type="ECO:0000256" key="7">
    <source>
        <dbReference type="ARBA" id="ARBA00022679"/>
    </source>
</evidence>
<feature type="region of interest" description="Disordered" evidence="12">
    <location>
        <begin position="58"/>
        <end position="90"/>
    </location>
</feature>
<evidence type="ECO:0000313" key="15">
    <source>
        <dbReference type="Proteomes" id="UP000316628"/>
    </source>
</evidence>
<comment type="catalytic activity">
    <reaction evidence="3">
        <text>2 a mycocerosyl-[mycocerosic acid synthase] + a phthiodiolone = a dimycocerosyl phthiodiolone + 2 holo-[mycocerosic acid synthase].</text>
        <dbReference type="EC" id="2.3.1.282"/>
    </reaction>
</comment>
<keyword evidence="7" id="KW-0808">Transferase</keyword>
<dbReference type="SUPFAM" id="SSF52777">
    <property type="entry name" value="CoA-dependent acyltransferases"/>
    <property type="match status" value="2"/>
</dbReference>
<organism evidence="14 15">
    <name type="scientific">Saccharothrix saharensis</name>
    <dbReference type="NCBI Taxonomy" id="571190"/>
    <lineage>
        <taxon>Bacteria</taxon>
        <taxon>Bacillati</taxon>
        <taxon>Actinomycetota</taxon>
        <taxon>Actinomycetes</taxon>
        <taxon>Pseudonocardiales</taxon>
        <taxon>Pseudonocardiaceae</taxon>
        <taxon>Saccharothrix</taxon>
    </lineage>
</organism>
<evidence type="ECO:0000256" key="12">
    <source>
        <dbReference type="SAM" id="MobiDB-lite"/>
    </source>
</evidence>
<proteinExistence type="inferred from homology"/>
<dbReference type="PANTHER" id="PTHR28037:SF1">
    <property type="entry name" value="ALCOHOL O-ACETYLTRANSFERASE 1-RELATED"/>
    <property type="match status" value="1"/>
</dbReference>
<comment type="caution">
    <text evidence="14">The sequence shown here is derived from an EMBL/GenBank/DDBJ whole genome shotgun (WGS) entry which is preliminary data.</text>
</comment>
<evidence type="ECO:0000256" key="2">
    <source>
        <dbReference type="ARBA" id="ARBA00000625"/>
    </source>
</evidence>
<dbReference type="Gene3D" id="3.30.559.30">
    <property type="entry name" value="Nonribosomal peptide synthetase, condensation domain"/>
    <property type="match status" value="1"/>
</dbReference>
<sequence length="413" mass="45025">MQPSRPLSAVEEFVARTGTPIVLGATIHGPLDTDALARAVQRLCDRYPLLTYRITRDGHRHRLTPAPDRPPPRLRHTSGSEPFDGPFAPGDPLLRATLARRPDGTHQWVLALHHAISDGVAALSVTSLLWQTYTALVTGDHEPTPPSEPAVHPATDDLLARRHPPLEVAAWLARQAVDIVTHRTAHLPSRRPGPSPRHGAHLHTTELTTTQAHRLYRAARQHRTTTTAMLCGIVLLAIHTRLTPAHRSRRLSLGVTVGLRPRMTPPIPNHRLTTATSFIPVNTTVGTDDTPATLGRLIDHQFATARDADHAERQAVALRYLLHAPTPIPYTAMVTNMATHRFRSTLPPGTRLSGTFGYAPAPGPVPAVFVTRVDHTLGLHLATPRAWYDADQAANLARALDHHLTAAVGGPED</sequence>
<accession>A0A543JRG3</accession>